<dbReference type="Proteomes" id="UP001525961">
    <property type="component" value="Unassembled WGS sequence"/>
</dbReference>
<comment type="caution">
    <text evidence="1">The sequence shown here is derived from an EMBL/GenBank/DDBJ whole genome shotgun (WGS) entry which is preliminary data.</text>
</comment>
<keyword evidence="2" id="KW-1185">Reference proteome</keyword>
<proteinExistence type="predicted"/>
<evidence type="ECO:0000313" key="1">
    <source>
        <dbReference type="EMBL" id="MCT7980445.1"/>
    </source>
</evidence>
<sequence length="66" mass="7240">MVLPWCKHYPDKPMLLRVSACKSDAIAYGIASLTATQVIPLLLPVSPIAVAIAHNLNQHLETNYAR</sequence>
<name>A0ABT2NFH7_9CYAN</name>
<dbReference type="EMBL" id="JAMXFA010000037">
    <property type="protein sequence ID" value="MCT7980445.1"/>
    <property type="molecule type" value="Genomic_DNA"/>
</dbReference>
<accession>A0ABT2NFH7</accession>
<gene>
    <name evidence="1" type="ORF">NG792_22235</name>
</gene>
<evidence type="ECO:0000313" key="2">
    <source>
        <dbReference type="Proteomes" id="UP001525961"/>
    </source>
</evidence>
<organism evidence="1 2">
    <name type="scientific">Laspinema olomoucense D3b</name>
    <dbReference type="NCBI Taxonomy" id="2953688"/>
    <lineage>
        <taxon>Bacteria</taxon>
        <taxon>Bacillati</taxon>
        <taxon>Cyanobacteriota</taxon>
        <taxon>Cyanophyceae</taxon>
        <taxon>Oscillatoriophycideae</taxon>
        <taxon>Oscillatoriales</taxon>
        <taxon>Laspinemataceae</taxon>
        <taxon>Laspinema</taxon>
        <taxon>Laspinema olomoucense</taxon>
    </lineage>
</organism>
<protein>
    <submittedName>
        <fullName evidence="1">Uncharacterized protein</fullName>
    </submittedName>
</protein>
<reference evidence="1 2" key="1">
    <citation type="journal article" date="2022" name="Front. Microbiol.">
        <title>High genomic differentiation and limited gene flow indicate recent cryptic speciation within the genus Laspinema (cyanobacteria).</title>
        <authorList>
            <person name="Stanojkovic A."/>
            <person name="Skoupy S."/>
            <person name="Skaloud P."/>
            <person name="Dvorak P."/>
        </authorList>
    </citation>
    <scope>NUCLEOTIDE SEQUENCE [LARGE SCALE GENOMIC DNA]</scope>
    <source>
        <strain evidence="1 2">D3b</strain>
    </source>
</reference>